<evidence type="ECO:0000313" key="2">
    <source>
        <dbReference type="EMBL" id="MFI5675505.1"/>
    </source>
</evidence>
<dbReference type="RefSeq" id="WP_398656297.1">
    <property type="nucleotide sequence ID" value="NZ_JBITDC010000004.1"/>
</dbReference>
<accession>A0ABW7XZW9</accession>
<dbReference type="Proteomes" id="UP001612415">
    <property type="component" value="Unassembled WGS sequence"/>
</dbReference>
<comment type="caution">
    <text evidence="2">The sequence shown here is derived from an EMBL/GenBank/DDBJ whole genome shotgun (WGS) entry which is preliminary data.</text>
</comment>
<protein>
    <submittedName>
        <fullName evidence="2">Amidase family protein</fullName>
    </submittedName>
</protein>
<evidence type="ECO:0000313" key="3">
    <source>
        <dbReference type="Proteomes" id="UP001612415"/>
    </source>
</evidence>
<dbReference type="Pfam" id="PF01425">
    <property type="entry name" value="Amidase"/>
    <property type="match status" value="1"/>
</dbReference>
<dbReference type="Gene3D" id="3.90.1300.10">
    <property type="entry name" value="Amidase signature (AS) domain"/>
    <property type="match status" value="1"/>
</dbReference>
<dbReference type="EMBL" id="JBITDC010000004">
    <property type="protein sequence ID" value="MFI5675505.1"/>
    <property type="molecule type" value="Genomic_DNA"/>
</dbReference>
<gene>
    <name evidence="2" type="ORF">ACIA8P_12650</name>
</gene>
<feature type="domain" description="Amidase" evidence="1">
    <location>
        <begin position="1"/>
        <end position="47"/>
    </location>
</feature>
<name>A0ABW7XZW9_STRCE</name>
<evidence type="ECO:0000259" key="1">
    <source>
        <dbReference type="Pfam" id="PF01425"/>
    </source>
</evidence>
<proteinExistence type="predicted"/>
<dbReference type="InterPro" id="IPR036928">
    <property type="entry name" value="AS_sf"/>
</dbReference>
<dbReference type="SUPFAM" id="SSF75304">
    <property type="entry name" value="Amidase signature (AS) enzymes"/>
    <property type="match status" value="1"/>
</dbReference>
<sequence>MKPTVGLVGRGGVIPGVPGQDSVGPIARTARDAAIVLGACRDRRPRSGHRGHSDEIALREAGATVIDPGDIPTAEQLEDLSRSMIVQAYEVKRGLNAYPASAPAIIPAAWKD</sequence>
<reference evidence="2 3" key="1">
    <citation type="submission" date="2024-10" db="EMBL/GenBank/DDBJ databases">
        <title>The Natural Products Discovery Center: Release of the First 8490 Sequenced Strains for Exploring Actinobacteria Biosynthetic Diversity.</title>
        <authorList>
            <person name="Kalkreuter E."/>
            <person name="Kautsar S.A."/>
            <person name="Yang D."/>
            <person name="Bader C.D."/>
            <person name="Teijaro C.N."/>
            <person name="Fluegel L."/>
            <person name="Davis C.M."/>
            <person name="Simpson J.R."/>
            <person name="Lauterbach L."/>
            <person name="Steele A.D."/>
            <person name="Gui C."/>
            <person name="Meng S."/>
            <person name="Li G."/>
            <person name="Viehrig K."/>
            <person name="Ye F."/>
            <person name="Su P."/>
            <person name="Kiefer A.F."/>
            <person name="Nichols A."/>
            <person name="Cepeda A.J."/>
            <person name="Yan W."/>
            <person name="Fan B."/>
            <person name="Jiang Y."/>
            <person name="Adhikari A."/>
            <person name="Zheng C.-J."/>
            <person name="Schuster L."/>
            <person name="Cowan T.M."/>
            <person name="Smanski M.J."/>
            <person name="Chevrette M.G."/>
            <person name="De Carvalho L.P.S."/>
            <person name="Shen B."/>
        </authorList>
    </citation>
    <scope>NUCLEOTIDE SEQUENCE [LARGE SCALE GENOMIC DNA]</scope>
    <source>
        <strain evidence="2 3">NPDC051599</strain>
    </source>
</reference>
<dbReference type="InterPro" id="IPR023631">
    <property type="entry name" value="Amidase_dom"/>
</dbReference>
<keyword evidence="3" id="KW-1185">Reference proteome</keyword>
<dbReference type="PANTHER" id="PTHR42678:SF34">
    <property type="entry name" value="OS04G0183300 PROTEIN"/>
    <property type="match status" value="1"/>
</dbReference>
<organism evidence="2 3">
    <name type="scientific">Streptomyces cellulosae</name>
    <dbReference type="NCBI Taxonomy" id="1968"/>
    <lineage>
        <taxon>Bacteria</taxon>
        <taxon>Bacillati</taxon>
        <taxon>Actinomycetota</taxon>
        <taxon>Actinomycetes</taxon>
        <taxon>Kitasatosporales</taxon>
        <taxon>Streptomycetaceae</taxon>
        <taxon>Streptomyces</taxon>
    </lineage>
</organism>
<dbReference type="PANTHER" id="PTHR42678">
    <property type="entry name" value="AMIDASE"/>
    <property type="match status" value="1"/>
</dbReference>